<reference evidence="1" key="1">
    <citation type="journal article" date="2021" name="Proc. Natl. Acad. Sci. U.S.A.">
        <title>A Catalog of Tens of Thousands of Viruses from Human Metagenomes Reveals Hidden Associations with Chronic Diseases.</title>
        <authorList>
            <person name="Tisza M.J."/>
            <person name="Buck C.B."/>
        </authorList>
    </citation>
    <scope>NUCLEOTIDE SEQUENCE</scope>
    <source>
        <strain evidence="1">CtX0L1</strain>
    </source>
</reference>
<organism evidence="1">
    <name type="scientific">virus sp. ctX0L1</name>
    <dbReference type="NCBI Taxonomy" id="2827992"/>
    <lineage>
        <taxon>Viruses</taxon>
    </lineage>
</organism>
<dbReference type="EMBL" id="BK032579">
    <property type="protein sequence ID" value="DAF49289.1"/>
    <property type="molecule type" value="Genomic_DNA"/>
</dbReference>
<proteinExistence type="predicted"/>
<name>A0A8S5SEA0_9VIRU</name>
<evidence type="ECO:0000313" key="1">
    <source>
        <dbReference type="EMBL" id="DAF49289.1"/>
    </source>
</evidence>
<sequence>MRNLKIDIAEDTVSKIQRIHSETEARMLLLNRLMETHKDDASFIDSALFKKYHDEYVTMSTAFDEAKHVLEADYIPKYLQDHQLNWNLDYATCQLNVDILCDCDIPELN</sequence>
<accession>A0A8S5SEA0</accession>
<protein>
    <submittedName>
        <fullName evidence="1">Uncharacterized protein</fullName>
    </submittedName>
</protein>